<feature type="compositionally biased region" description="Low complexity" evidence="1">
    <location>
        <begin position="120"/>
        <end position="130"/>
    </location>
</feature>
<accession>S8CKT1</accession>
<dbReference type="OrthoDB" id="1911931at2759"/>
<feature type="region of interest" description="Disordered" evidence="1">
    <location>
        <begin position="85"/>
        <end position="238"/>
    </location>
</feature>
<feature type="transmembrane region" description="Helical" evidence="2">
    <location>
        <begin position="319"/>
        <end position="336"/>
    </location>
</feature>
<feature type="compositionally biased region" description="Polar residues" evidence="1">
    <location>
        <begin position="131"/>
        <end position="140"/>
    </location>
</feature>
<feature type="compositionally biased region" description="Polar residues" evidence="1">
    <location>
        <begin position="1"/>
        <end position="16"/>
    </location>
</feature>
<evidence type="ECO:0000313" key="4">
    <source>
        <dbReference type="Proteomes" id="UP000015453"/>
    </source>
</evidence>
<keyword evidence="2" id="KW-0812">Transmembrane</keyword>
<feature type="region of interest" description="Disordered" evidence="1">
    <location>
        <begin position="395"/>
        <end position="417"/>
    </location>
</feature>
<dbReference type="AlphaFoldDB" id="S8CKT1"/>
<feature type="transmembrane region" description="Helical" evidence="2">
    <location>
        <begin position="294"/>
        <end position="313"/>
    </location>
</feature>
<protein>
    <submittedName>
        <fullName evidence="3">Uncharacterized protein</fullName>
    </submittedName>
</protein>
<comment type="caution">
    <text evidence="3">The sequence shown here is derived from an EMBL/GenBank/DDBJ whole genome shotgun (WGS) entry which is preliminary data.</text>
</comment>
<sequence>MATSAFKSTTRRTSIGGSERRSLRRSRSHSRFSRSVAAEPDMEADYNRNAPRGNFVNTTRGSPMTPFPDISLDDLALEFFSSSSRNDNESEDLVERKGRREEVARWASDTASSSRRRGRSVSVSRGDVSAPSVSWSKNVPSSDAVSRRRRSLSVARYQISDTESEVGHSHRLSSRAHGKAVMGSKIQVPGMLNPNSLSNRRTGRSRNRIQHSLPHDDYSSQSSTLTDDESKDIRNGNTGSGKMIRSVYAHEKVCCYPRKDIVNGGLYEEMKKEVRYAVEEIRSELSHVKTGSQICGLFLVVLSIIHSFVFLLSTVNRHTVISLLSSQVYLFLVILLQMDKCQQENRAISKAKVDSRTTSRVRRRSCDGNRRMWDTLIEEAERCIEDLTSNVDTTDFSSFDGERSDGGGSSLPGGGHRTSIEMDGVVYPWLQWETTTHDSFSPL</sequence>
<dbReference type="Proteomes" id="UP000015453">
    <property type="component" value="Unassembled WGS sequence"/>
</dbReference>
<feature type="compositionally biased region" description="Basic residues" evidence="1">
    <location>
        <begin position="22"/>
        <end position="32"/>
    </location>
</feature>
<dbReference type="PANTHER" id="PTHR34466">
    <property type="entry name" value="OS11G0129800 PROTEIN"/>
    <property type="match status" value="1"/>
</dbReference>
<dbReference type="EMBL" id="AUSU01004321">
    <property type="protein sequence ID" value="EPS65301.1"/>
    <property type="molecule type" value="Genomic_DNA"/>
</dbReference>
<feature type="region of interest" description="Disordered" evidence="1">
    <location>
        <begin position="1"/>
        <end position="67"/>
    </location>
</feature>
<keyword evidence="2" id="KW-1133">Transmembrane helix</keyword>
<feature type="non-terminal residue" evidence="3">
    <location>
        <position position="443"/>
    </location>
</feature>
<gene>
    <name evidence="3" type="ORF">M569_09485</name>
</gene>
<proteinExistence type="predicted"/>
<keyword evidence="2" id="KW-0472">Membrane</keyword>
<evidence type="ECO:0000256" key="2">
    <source>
        <dbReference type="SAM" id="Phobius"/>
    </source>
</evidence>
<evidence type="ECO:0000256" key="1">
    <source>
        <dbReference type="SAM" id="MobiDB-lite"/>
    </source>
</evidence>
<evidence type="ECO:0000313" key="3">
    <source>
        <dbReference type="EMBL" id="EPS65301.1"/>
    </source>
</evidence>
<feature type="compositionally biased region" description="Basic residues" evidence="1">
    <location>
        <begin position="169"/>
        <end position="178"/>
    </location>
</feature>
<name>S8CKT1_9LAMI</name>
<keyword evidence="4" id="KW-1185">Reference proteome</keyword>
<feature type="compositionally biased region" description="Gly residues" evidence="1">
    <location>
        <begin position="406"/>
        <end position="416"/>
    </location>
</feature>
<feature type="compositionally biased region" description="Basic and acidic residues" evidence="1">
    <location>
        <begin position="93"/>
        <end position="104"/>
    </location>
</feature>
<reference evidence="3 4" key="1">
    <citation type="journal article" date="2013" name="BMC Genomics">
        <title>The miniature genome of a carnivorous plant Genlisea aurea contains a low number of genes and short non-coding sequences.</title>
        <authorList>
            <person name="Leushkin E.V."/>
            <person name="Sutormin R.A."/>
            <person name="Nabieva E.R."/>
            <person name="Penin A.A."/>
            <person name="Kondrashov A.S."/>
            <person name="Logacheva M.D."/>
        </authorList>
    </citation>
    <scope>NUCLEOTIDE SEQUENCE [LARGE SCALE GENOMIC DNA]</scope>
</reference>
<organism evidence="3 4">
    <name type="scientific">Genlisea aurea</name>
    <dbReference type="NCBI Taxonomy" id="192259"/>
    <lineage>
        <taxon>Eukaryota</taxon>
        <taxon>Viridiplantae</taxon>
        <taxon>Streptophyta</taxon>
        <taxon>Embryophyta</taxon>
        <taxon>Tracheophyta</taxon>
        <taxon>Spermatophyta</taxon>
        <taxon>Magnoliopsida</taxon>
        <taxon>eudicotyledons</taxon>
        <taxon>Gunneridae</taxon>
        <taxon>Pentapetalae</taxon>
        <taxon>asterids</taxon>
        <taxon>lamiids</taxon>
        <taxon>Lamiales</taxon>
        <taxon>Lentibulariaceae</taxon>
        <taxon>Genlisea</taxon>
    </lineage>
</organism>
<dbReference type="PANTHER" id="PTHR34466:SF1">
    <property type="entry name" value="OS06G0609800 PROTEIN"/>
    <property type="match status" value="1"/>
</dbReference>